<proteinExistence type="predicted"/>
<reference evidence="3 4" key="1">
    <citation type="journal article" date="2016" name="Mol. Biol. Evol.">
        <title>Comparative Genomics of Early-Diverging Mushroom-Forming Fungi Provides Insights into the Origins of Lignocellulose Decay Capabilities.</title>
        <authorList>
            <person name="Nagy L.G."/>
            <person name="Riley R."/>
            <person name="Tritt A."/>
            <person name="Adam C."/>
            <person name="Daum C."/>
            <person name="Floudas D."/>
            <person name="Sun H."/>
            <person name="Yadav J.S."/>
            <person name="Pangilinan J."/>
            <person name="Larsson K.H."/>
            <person name="Matsuura K."/>
            <person name="Barry K."/>
            <person name="Labutti K."/>
            <person name="Kuo R."/>
            <person name="Ohm R.A."/>
            <person name="Bhattacharya S.S."/>
            <person name="Shirouzu T."/>
            <person name="Yoshinaga Y."/>
            <person name="Martin F.M."/>
            <person name="Grigoriev I.V."/>
            <person name="Hibbett D.S."/>
        </authorList>
    </citation>
    <scope>NUCLEOTIDE SEQUENCE [LARGE SCALE GENOMIC DNA]</scope>
    <source>
        <strain evidence="3 4">93-53</strain>
    </source>
</reference>
<dbReference type="GO" id="GO:0005777">
    <property type="term" value="C:peroxisome"/>
    <property type="evidence" value="ECO:0007669"/>
    <property type="project" value="InterPro"/>
</dbReference>
<evidence type="ECO:0000313" key="3">
    <source>
        <dbReference type="EMBL" id="KZT13046.1"/>
    </source>
</evidence>
<dbReference type="AlphaFoldDB" id="A0A165IGN9"/>
<evidence type="ECO:0000259" key="2">
    <source>
        <dbReference type="Pfam" id="PF01936"/>
    </source>
</evidence>
<dbReference type="PANTHER" id="PTHR14379:SF3">
    <property type="entry name" value="MEIOSIS REGULATOR AND MRNA STABILITY FACTOR 1"/>
    <property type="match status" value="1"/>
</dbReference>
<dbReference type="RefSeq" id="XP_040770556.1">
    <property type="nucleotide sequence ID" value="XM_040901798.1"/>
</dbReference>
<feature type="region of interest" description="Disordered" evidence="1">
    <location>
        <begin position="239"/>
        <end position="268"/>
    </location>
</feature>
<dbReference type="Gene3D" id="3.40.50.1010">
    <property type="entry name" value="5'-nuclease"/>
    <property type="match status" value="1"/>
</dbReference>
<sequence length="268" mass="29554">MLPIFRLHFRAAAVSPYLRVHGSQRWWRQPNIAVISRRLSTAVEEPEAPPKKVAIFWDYENCALPSGKDGPSIVHALSRYAKSHGNVTTFRAYLDRMAASTEQRAMLRRCGVTICDCPHDGDKDVADKAMIVDMFQWALGQPAPSTIILISGDKDFAYAVSTLSLRQYTMIVIAPKFAHDTLRVVQTAALLPWADAFLPELAPKIVPKASQIHAAASNLPSSEELSEWPSTFRVVAASEEEQVTNTHAKSGESDLGESEPTTVRPEGD</sequence>
<dbReference type="InterPro" id="IPR024768">
    <property type="entry name" value="Marf1"/>
</dbReference>
<evidence type="ECO:0000256" key="1">
    <source>
        <dbReference type="SAM" id="MobiDB-lite"/>
    </source>
</evidence>
<dbReference type="InterPro" id="IPR021139">
    <property type="entry name" value="NYN"/>
</dbReference>
<feature type="domain" description="NYN" evidence="2">
    <location>
        <begin position="52"/>
        <end position="182"/>
    </location>
</feature>
<dbReference type="GO" id="GO:0004540">
    <property type="term" value="F:RNA nuclease activity"/>
    <property type="evidence" value="ECO:0007669"/>
    <property type="project" value="InterPro"/>
</dbReference>
<dbReference type="Pfam" id="PF01936">
    <property type="entry name" value="NYN"/>
    <property type="match status" value="1"/>
</dbReference>
<dbReference type="Proteomes" id="UP000076871">
    <property type="component" value="Unassembled WGS sequence"/>
</dbReference>
<name>A0A165IGN9_9APHY</name>
<dbReference type="CDD" id="cd10910">
    <property type="entry name" value="PIN_limkain_b1_N_like"/>
    <property type="match status" value="1"/>
</dbReference>
<dbReference type="GO" id="GO:0010468">
    <property type="term" value="P:regulation of gene expression"/>
    <property type="evidence" value="ECO:0007669"/>
    <property type="project" value="InterPro"/>
</dbReference>
<evidence type="ECO:0000313" key="4">
    <source>
        <dbReference type="Proteomes" id="UP000076871"/>
    </source>
</evidence>
<dbReference type="OrthoDB" id="549353at2759"/>
<dbReference type="PANTHER" id="PTHR14379">
    <property type="entry name" value="LIMKAIN B LKAP"/>
    <property type="match status" value="1"/>
</dbReference>
<organism evidence="3 4">
    <name type="scientific">Laetiporus sulphureus 93-53</name>
    <dbReference type="NCBI Taxonomy" id="1314785"/>
    <lineage>
        <taxon>Eukaryota</taxon>
        <taxon>Fungi</taxon>
        <taxon>Dikarya</taxon>
        <taxon>Basidiomycota</taxon>
        <taxon>Agaricomycotina</taxon>
        <taxon>Agaricomycetes</taxon>
        <taxon>Polyporales</taxon>
        <taxon>Laetiporus</taxon>
    </lineage>
</organism>
<dbReference type="STRING" id="1314785.A0A165IGN9"/>
<keyword evidence="4" id="KW-1185">Reference proteome</keyword>
<gene>
    <name evidence="3" type="ORF">LAESUDRAFT_27202</name>
</gene>
<dbReference type="EMBL" id="KV427605">
    <property type="protein sequence ID" value="KZT13046.1"/>
    <property type="molecule type" value="Genomic_DNA"/>
</dbReference>
<accession>A0A165IGN9</accession>
<dbReference type="InParanoid" id="A0A165IGN9"/>
<protein>
    <submittedName>
        <fullName evidence="3">DUF537-domain-containing protein</fullName>
    </submittedName>
</protein>
<dbReference type="GO" id="GO:1905762">
    <property type="term" value="F:CCR4-NOT complex binding"/>
    <property type="evidence" value="ECO:0007669"/>
    <property type="project" value="TreeGrafter"/>
</dbReference>
<dbReference type="GeneID" id="63818830"/>